<dbReference type="EMBL" id="HACG01021484">
    <property type="protein sequence ID" value="CEK68349.1"/>
    <property type="molecule type" value="Transcribed_RNA"/>
</dbReference>
<feature type="compositionally biased region" description="Polar residues" evidence="1">
    <location>
        <begin position="82"/>
        <end position="102"/>
    </location>
</feature>
<sequence length="126" mass="13961">MVPQSYELSFGLTVVVIFTCIMLFILAINLFVAILRFVFRIIGRIFGTVRKSSAESSEAINNEHSLKTESYSNEANRKDMESSTNNRGKPGTLSPNTSSVNKAENEANKADIPTVTMRKPKSKVKS</sequence>
<evidence type="ECO:0000256" key="2">
    <source>
        <dbReference type="SAM" id="Phobius"/>
    </source>
</evidence>
<evidence type="ECO:0000313" key="3">
    <source>
        <dbReference type="EMBL" id="CEK68349.1"/>
    </source>
</evidence>
<proteinExistence type="predicted"/>
<organism evidence="3">
    <name type="scientific">Arion vulgaris</name>
    <dbReference type="NCBI Taxonomy" id="1028688"/>
    <lineage>
        <taxon>Eukaryota</taxon>
        <taxon>Metazoa</taxon>
        <taxon>Spiralia</taxon>
        <taxon>Lophotrochozoa</taxon>
        <taxon>Mollusca</taxon>
        <taxon>Gastropoda</taxon>
        <taxon>Heterobranchia</taxon>
        <taxon>Euthyneura</taxon>
        <taxon>Panpulmonata</taxon>
        <taxon>Eupulmonata</taxon>
        <taxon>Stylommatophora</taxon>
        <taxon>Helicina</taxon>
        <taxon>Arionoidea</taxon>
        <taxon>Arionidae</taxon>
        <taxon>Arion</taxon>
    </lineage>
</organism>
<accession>A0A0B6ZIA3</accession>
<feature type="compositionally biased region" description="Polar residues" evidence="1">
    <location>
        <begin position="60"/>
        <end position="74"/>
    </location>
</feature>
<feature type="transmembrane region" description="Helical" evidence="2">
    <location>
        <begin position="12"/>
        <end position="35"/>
    </location>
</feature>
<keyword evidence="2" id="KW-0812">Transmembrane</keyword>
<name>A0A0B6ZIA3_9EUPU</name>
<evidence type="ECO:0000256" key="1">
    <source>
        <dbReference type="SAM" id="MobiDB-lite"/>
    </source>
</evidence>
<reference evidence="3" key="1">
    <citation type="submission" date="2014-12" db="EMBL/GenBank/DDBJ databases">
        <title>Insight into the proteome of Arion vulgaris.</title>
        <authorList>
            <person name="Aradska J."/>
            <person name="Bulat T."/>
            <person name="Smidak R."/>
            <person name="Sarate P."/>
            <person name="Gangsoo J."/>
            <person name="Sialana F."/>
            <person name="Bilban M."/>
            <person name="Lubec G."/>
        </authorList>
    </citation>
    <scope>NUCLEOTIDE SEQUENCE</scope>
    <source>
        <tissue evidence="3">Skin</tissue>
    </source>
</reference>
<gene>
    <name evidence="3" type="primary">ORF66034</name>
</gene>
<keyword evidence="2" id="KW-1133">Transmembrane helix</keyword>
<protein>
    <submittedName>
        <fullName evidence="3">Uncharacterized protein</fullName>
    </submittedName>
</protein>
<feature type="region of interest" description="Disordered" evidence="1">
    <location>
        <begin position="52"/>
        <end position="126"/>
    </location>
</feature>
<dbReference type="AlphaFoldDB" id="A0A0B6ZIA3"/>
<keyword evidence="2" id="KW-0472">Membrane</keyword>